<dbReference type="InterPro" id="IPR043428">
    <property type="entry name" value="LivM-like"/>
</dbReference>
<sequence length="213" mass="22624">MALGQIIWGLAYRWVSMTGGDNGLRGIPRPVLGPGFHLSQIGAYYYFTLAVTIAAAGSMYLLTVSPFGLALRGIRESESRMRVLGYDVWLHKYLVFVIAGTFCGLGGVLYAYYNGFVSPADVNLVASANALLMVILGGTGTLFGSVIGSALLVFLQNLLSGITQRWLTVLGAVLVLAVMYAPTGIVGAGQAMIRRMRAPPRRGAAPTPTAEHP</sequence>
<feature type="transmembrane region" description="Helical" evidence="6">
    <location>
        <begin position="93"/>
        <end position="113"/>
    </location>
</feature>
<dbReference type="Pfam" id="PF02653">
    <property type="entry name" value="BPD_transp_2"/>
    <property type="match status" value="1"/>
</dbReference>
<evidence type="ECO:0000256" key="1">
    <source>
        <dbReference type="ARBA" id="ARBA00004651"/>
    </source>
</evidence>
<dbReference type="CDD" id="cd06581">
    <property type="entry name" value="TM_PBP1_LivM_like"/>
    <property type="match status" value="1"/>
</dbReference>
<dbReference type="GO" id="GO:0015658">
    <property type="term" value="F:branched-chain amino acid transmembrane transporter activity"/>
    <property type="evidence" value="ECO:0007669"/>
    <property type="project" value="InterPro"/>
</dbReference>
<keyword evidence="2" id="KW-1003">Cell membrane</keyword>
<feature type="transmembrane region" description="Helical" evidence="6">
    <location>
        <begin position="133"/>
        <end position="155"/>
    </location>
</feature>
<dbReference type="InterPro" id="IPR001851">
    <property type="entry name" value="ABC_transp_permease"/>
</dbReference>
<dbReference type="PANTHER" id="PTHR30482">
    <property type="entry name" value="HIGH-AFFINITY BRANCHED-CHAIN AMINO ACID TRANSPORT SYSTEM PERMEASE"/>
    <property type="match status" value="1"/>
</dbReference>
<dbReference type="EMBL" id="VBAO01000398">
    <property type="protein sequence ID" value="TMI78158.1"/>
    <property type="molecule type" value="Genomic_DNA"/>
</dbReference>
<name>A0A537J3P5_9BACT</name>
<comment type="caution">
    <text evidence="7">The sequence shown here is derived from an EMBL/GenBank/DDBJ whole genome shotgun (WGS) entry which is preliminary data.</text>
</comment>
<dbReference type="PANTHER" id="PTHR30482:SF17">
    <property type="entry name" value="ABC TRANSPORTER ATP-BINDING PROTEIN"/>
    <property type="match status" value="1"/>
</dbReference>
<organism evidence="7 8">
    <name type="scientific">Candidatus Segetimicrobium genomatis</name>
    <dbReference type="NCBI Taxonomy" id="2569760"/>
    <lineage>
        <taxon>Bacteria</taxon>
        <taxon>Bacillati</taxon>
        <taxon>Candidatus Sysuimicrobiota</taxon>
        <taxon>Candidatus Sysuimicrobiia</taxon>
        <taxon>Candidatus Sysuimicrobiales</taxon>
        <taxon>Candidatus Segetimicrobiaceae</taxon>
        <taxon>Candidatus Segetimicrobium</taxon>
    </lineage>
</organism>
<gene>
    <name evidence="7" type="ORF">E6H04_12910</name>
</gene>
<comment type="subcellular location">
    <subcellularLocation>
        <location evidence="1">Cell membrane</location>
        <topology evidence="1">Multi-pass membrane protein</topology>
    </subcellularLocation>
</comment>
<proteinExistence type="predicted"/>
<keyword evidence="4 6" id="KW-1133">Transmembrane helix</keyword>
<evidence type="ECO:0000256" key="2">
    <source>
        <dbReference type="ARBA" id="ARBA00022475"/>
    </source>
</evidence>
<reference evidence="7 8" key="1">
    <citation type="journal article" date="2019" name="Nat. Microbiol.">
        <title>Mediterranean grassland soil C-N compound turnover is dependent on rainfall and depth, and is mediated by genomically divergent microorganisms.</title>
        <authorList>
            <person name="Diamond S."/>
            <person name="Andeer P.F."/>
            <person name="Li Z."/>
            <person name="Crits-Christoph A."/>
            <person name="Burstein D."/>
            <person name="Anantharaman K."/>
            <person name="Lane K.R."/>
            <person name="Thomas B.C."/>
            <person name="Pan C."/>
            <person name="Northen T.R."/>
            <person name="Banfield J.F."/>
        </authorList>
    </citation>
    <scope>NUCLEOTIDE SEQUENCE [LARGE SCALE GENOMIC DNA]</scope>
    <source>
        <strain evidence="7">NP_7</strain>
    </source>
</reference>
<evidence type="ECO:0000313" key="8">
    <source>
        <dbReference type="Proteomes" id="UP000320048"/>
    </source>
</evidence>
<evidence type="ECO:0000313" key="7">
    <source>
        <dbReference type="EMBL" id="TMI78158.1"/>
    </source>
</evidence>
<dbReference type="AlphaFoldDB" id="A0A537J3P5"/>
<evidence type="ECO:0000256" key="3">
    <source>
        <dbReference type="ARBA" id="ARBA00022692"/>
    </source>
</evidence>
<keyword evidence="3 6" id="KW-0812">Transmembrane</keyword>
<protein>
    <submittedName>
        <fullName evidence="7">Branched-chain amino acid ABC transporter permease</fullName>
    </submittedName>
</protein>
<feature type="transmembrane region" description="Helical" evidence="6">
    <location>
        <begin position="44"/>
        <end position="72"/>
    </location>
</feature>
<dbReference type="GO" id="GO:0005886">
    <property type="term" value="C:plasma membrane"/>
    <property type="evidence" value="ECO:0007669"/>
    <property type="project" value="UniProtKB-SubCell"/>
</dbReference>
<evidence type="ECO:0000256" key="6">
    <source>
        <dbReference type="SAM" id="Phobius"/>
    </source>
</evidence>
<keyword evidence="5 6" id="KW-0472">Membrane</keyword>
<feature type="transmembrane region" description="Helical" evidence="6">
    <location>
        <begin position="167"/>
        <end position="193"/>
    </location>
</feature>
<evidence type="ECO:0000256" key="4">
    <source>
        <dbReference type="ARBA" id="ARBA00022989"/>
    </source>
</evidence>
<accession>A0A537J3P5</accession>
<evidence type="ECO:0000256" key="5">
    <source>
        <dbReference type="ARBA" id="ARBA00023136"/>
    </source>
</evidence>
<dbReference type="Proteomes" id="UP000320048">
    <property type="component" value="Unassembled WGS sequence"/>
</dbReference>